<feature type="compositionally biased region" description="Low complexity" evidence="5">
    <location>
        <begin position="962"/>
        <end position="974"/>
    </location>
</feature>
<feature type="compositionally biased region" description="Polar residues" evidence="5">
    <location>
        <begin position="158"/>
        <end position="173"/>
    </location>
</feature>
<keyword evidence="1" id="KW-0479">Metal-binding</keyword>
<evidence type="ECO:0000313" key="7">
    <source>
        <dbReference type="EMBL" id="KAG8388526.1"/>
    </source>
</evidence>
<keyword evidence="2 4" id="KW-0863">Zinc-finger</keyword>
<evidence type="ECO:0000313" key="8">
    <source>
        <dbReference type="Proteomes" id="UP000826271"/>
    </source>
</evidence>
<dbReference type="PROSITE" id="PS50966">
    <property type="entry name" value="ZF_SWIM"/>
    <property type="match status" value="1"/>
</dbReference>
<feature type="region of interest" description="Disordered" evidence="5">
    <location>
        <begin position="884"/>
        <end position="995"/>
    </location>
</feature>
<dbReference type="PANTHER" id="PTHR31973:SF187">
    <property type="entry name" value="MUTATOR TRANSPOSASE MUDRA PROTEIN"/>
    <property type="match status" value="1"/>
</dbReference>
<reference evidence="7" key="1">
    <citation type="submission" date="2019-10" db="EMBL/GenBank/DDBJ databases">
        <authorList>
            <person name="Zhang R."/>
            <person name="Pan Y."/>
            <person name="Wang J."/>
            <person name="Ma R."/>
            <person name="Yu S."/>
        </authorList>
    </citation>
    <scope>NUCLEOTIDE SEQUENCE</scope>
    <source>
        <strain evidence="7">LA-IB0</strain>
        <tissue evidence="7">Leaf</tissue>
    </source>
</reference>
<keyword evidence="3" id="KW-0862">Zinc</keyword>
<comment type="caution">
    <text evidence="7">The sequence shown here is derived from an EMBL/GenBank/DDBJ whole genome shotgun (WGS) entry which is preliminary data.</text>
</comment>
<feature type="compositionally biased region" description="Polar residues" evidence="5">
    <location>
        <begin position="831"/>
        <end position="843"/>
    </location>
</feature>
<protein>
    <recommendedName>
        <fullName evidence="6">SWIM-type domain-containing protein</fullName>
    </recommendedName>
</protein>
<organism evidence="7 8">
    <name type="scientific">Buddleja alternifolia</name>
    <dbReference type="NCBI Taxonomy" id="168488"/>
    <lineage>
        <taxon>Eukaryota</taxon>
        <taxon>Viridiplantae</taxon>
        <taxon>Streptophyta</taxon>
        <taxon>Embryophyta</taxon>
        <taxon>Tracheophyta</taxon>
        <taxon>Spermatophyta</taxon>
        <taxon>Magnoliopsida</taxon>
        <taxon>eudicotyledons</taxon>
        <taxon>Gunneridae</taxon>
        <taxon>Pentapetalae</taxon>
        <taxon>asterids</taxon>
        <taxon>lamiids</taxon>
        <taxon>Lamiales</taxon>
        <taxon>Scrophulariaceae</taxon>
        <taxon>Buddlejeae</taxon>
        <taxon>Buddleja</taxon>
    </lineage>
</organism>
<dbReference type="EMBL" id="WHWC01000002">
    <property type="protein sequence ID" value="KAG8388526.1"/>
    <property type="molecule type" value="Genomic_DNA"/>
</dbReference>
<dbReference type="InterPro" id="IPR007527">
    <property type="entry name" value="Znf_SWIM"/>
</dbReference>
<gene>
    <name evidence="7" type="ORF">BUALT_Bualt02G0134700</name>
</gene>
<feature type="region of interest" description="Disordered" evidence="5">
    <location>
        <begin position="831"/>
        <end position="872"/>
    </location>
</feature>
<feature type="region of interest" description="Disordered" evidence="5">
    <location>
        <begin position="135"/>
        <end position="198"/>
    </location>
</feature>
<evidence type="ECO:0000256" key="5">
    <source>
        <dbReference type="SAM" id="MobiDB-lite"/>
    </source>
</evidence>
<dbReference type="SMART" id="SM00575">
    <property type="entry name" value="ZnF_PMZ"/>
    <property type="match status" value="1"/>
</dbReference>
<dbReference type="InterPro" id="IPR004332">
    <property type="entry name" value="Transposase_MuDR"/>
</dbReference>
<dbReference type="InterPro" id="IPR018289">
    <property type="entry name" value="MULE_transposase_dom"/>
</dbReference>
<feature type="region of interest" description="Disordered" evidence="5">
    <location>
        <begin position="782"/>
        <end position="807"/>
    </location>
</feature>
<sequence>MAGFNFALDYHDFDVWVGGVIEWVPMVRYVGGSRVLCLNENLDEFSFHDFARLYKKAGGKSLNFDVYYCLHGETLEKGIRVVKGDDGIREILWGYKGKRVIPIYIVDSRDPILVVNPQAKVLTIQKPMPSICYDKNNNESDGERFQFNETNGERPEFSETNIGGSASAQSDPTYQGGDDEEESHSDSSSVSDCPSWMFEDFEGPEDDDIFVNRPPDHARKLFKTLRAFLKDKKKQRAEERKIEENERKGVNEEWYSDIEEDDLESMRGSDDEGPHSFVWSDDTDMKTFEMIVGLQFPSRKKYREVLRDWAVRKGWDLKFTCNEAAKITAICKHGCDWRIHASPIMKTSTFQVKSLRGSHTCAHRYENKQANYKYLGKRLENIIRDNPVEGLESLKNKIRRDVEVECSMHKVYRAKRYALDLVDRNLNPPVLQKMYFCVAGMRERFLAGCRPIIGLDECFLKGLFKGQLLTAIGRDGNDNMFPIAMAYVEIEKEETWKWFLNLLLRDIGSADDKGWAFISDRQKGLVEAIPGLAPSSEHRFCLKHMYNNFEVKYKWQDLKKLFWKAASTYSVKQHLRIMKEIERLSPKRGNNQTAYEWMCKISSHHWARCFFPNRTKCDVLVNNISESFNSYILDARELPIIDMFECIRRKCMTRLQVKRVGMDKFKGVICPNIQKKIESQRVVSKNCFPTWAWDDKFEVRHFMENHIVYLNDKHCSCGMYQLVGYPCCHAIASLNYHNLEYDDYVDDYLKKDCYMRVYSHMINPVPGMHDFEESPLGMVDPPNVKVRIGRPRKVRRRDENDRKDPTCVSRMGLTHTCSICLQQGHNKFTCTNPPHPNSTFKNNNARENETENDVESEAAQEEQPFGAATDGEQDQTRIDPQFEMHQQPSQTASSVADQGPITDVHLPTQESSVPKPPKSRKQSCPKLKRHQSQSQPQPQPEAQKEKGPSTSISAFKKSWNPSTRISTSRAASSSVGHSNGISNVPKVVKKGLNRP</sequence>
<evidence type="ECO:0000256" key="4">
    <source>
        <dbReference type="PROSITE-ProRule" id="PRU00325"/>
    </source>
</evidence>
<dbReference type="GO" id="GO:0008270">
    <property type="term" value="F:zinc ion binding"/>
    <property type="evidence" value="ECO:0007669"/>
    <property type="project" value="UniProtKB-KW"/>
</dbReference>
<evidence type="ECO:0000256" key="1">
    <source>
        <dbReference type="ARBA" id="ARBA00022723"/>
    </source>
</evidence>
<evidence type="ECO:0000256" key="2">
    <source>
        <dbReference type="ARBA" id="ARBA00022771"/>
    </source>
</evidence>
<feature type="domain" description="SWIM-type" evidence="6">
    <location>
        <begin position="697"/>
        <end position="738"/>
    </location>
</feature>
<feature type="compositionally biased region" description="Polar residues" evidence="5">
    <location>
        <begin position="884"/>
        <end position="896"/>
    </location>
</feature>
<dbReference type="Pfam" id="PF04434">
    <property type="entry name" value="SWIM"/>
    <property type="match status" value="1"/>
</dbReference>
<dbReference type="Pfam" id="PF10551">
    <property type="entry name" value="MULE"/>
    <property type="match status" value="1"/>
</dbReference>
<dbReference type="InterPro" id="IPR006564">
    <property type="entry name" value="Znf_PMZ"/>
</dbReference>
<feature type="compositionally biased region" description="Basic and acidic residues" evidence="5">
    <location>
        <begin position="136"/>
        <end position="157"/>
    </location>
</feature>
<proteinExistence type="predicted"/>
<evidence type="ECO:0000256" key="3">
    <source>
        <dbReference type="ARBA" id="ARBA00022833"/>
    </source>
</evidence>
<dbReference type="Pfam" id="PF03108">
    <property type="entry name" value="DBD_Tnp_Mut"/>
    <property type="match status" value="1"/>
</dbReference>
<feature type="compositionally biased region" description="Basic residues" evidence="5">
    <location>
        <begin position="917"/>
        <end position="931"/>
    </location>
</feature>
<accession>A0AAV6XZZ9</accession>
<keyword evidence="8" id="KW-1185">Reference proteome</keyword>
<name>A0AAV6XZZ9_9LAMI</name>
<evidence type="ECO:0000259" key="6">
    <source>
        <dbReference type="PROSITE" id="PS50966"/>
    </source>
</evidence>
<feature type="compositionally biased region" description="Acidic residues" evidence="5">
    <location>
        <begin position="850"/>
        <end position="860"/>
    </location>
</feature>
<feature type="compositionally biased region" description="Basic and acidic residues" evidence="5">
    <location>
        <begin position="796"/>
        <end position="805"/>
    </location>
</feature>
<dbReference type="PANTHER" id="PTHR31973">
    <property type="entry name" value="POLYPROTEIN, PUTATIVE-RELATED"/>
    <property type="match status" value="1"/>
</dbReference>
<dbReference type="AlphaFoldDB" id="A0AAV6XZZ9"/>
<dbReference type="Proteomes" id="UP000826271">
    <property type="component" value="Unassembled WGS sequence"/>
</dbReference>